<dbReference type="Pfam" id="PF13639">
    <property type="entry name" value="zf-RING_2"/>
    <property type="match status" value="1"/>
</dbReference>
<keyword evidence="9" id="KW-0862">Zinc</keyword>
<feature type="domain" description="RING-type" evidence="13">
    <location>
        <begin position="122"/>
        <end position="162"/>
    </location>
</feature>
<gene>
    <name evidence="14" type="ORF">MONBRDRAFT_22930</name>
</gene>
<evidence type="ECO:0000256" key="11">
    <source>
        <dbReference type="ARBA" id="ARBA00023136"/>
    </source>
</evidence>
<comment type="subcellular location">
    <subcellularLocation>
        <location evidence="2">Membrane</location>
        <topology evidence="2">Multi-pass membrane protein</topology>
    </subcellularLocation>
</comment>
<dbReference type="eggNOG" id="KOG0800">
    <property type="taxonomic scope" value="Eukaryota"/>
</dbReference>
<dbReference type="STRING" id="81824.A9USH6"/>
<dbReference type="GeneID" id="5888723"/>
<keyword evidence="4" id="KW-0808">Transferase</keyword>
<reference evidence="14 15" key="1">
    <citation type="journal article" date="2008" name="Nature">
        <title>The genome of the choanoflagellate Monosiga brevicollis and the origin of metazoans.</title>
        <authorList>
            <consortium name="JGI Sequencing"/>
            <person name="King N."/>
            <person name="Westbrook M.J."/>
            <person name="Young S.L."/>
            <person name="Kuo A."/>
            <person name="Abedin M."/>
            <person name="Chapman J."/>
            <person name="Fairclough S."/>
            <person name="Hellsten U."/>
            <person name="Isogai Y."/>
            <person name="Letunic I."/>
            <person name="Marr M."/>
            <person name="Pincus D."/>
            <person name="Putnam N."/>
            <person name="Rokas A."/>
            <person name="Wright K.J."/>
            <person name="Zuzow R."/>
            <person name="Dirks W."/>
            <person name="Good M."/>
            <person name="Goodstein D."/>
            <person name="Lemons D."/>
            <person name="Li W."/>
            <person name="Lyons J.B."/>
            <person name="Morris A."/>
            <person name="Nichols S."/>
            <person name="Richter D.J."/>
            <person name="Salamov A."/>
            <person name="Bork P."/>
            <person name="Lim W.A."/>
            <person name="Manning G."/>
            <person name="Miller W.T."/>
            <person name="McGinnis W."/>
            <person name="Shapiro H."/>
            <person name="Tjian R."/>
            <person name="Grigoriev I.V."/>
            <person name="Rokhsar D."/>
        </authorList>
    </citation>
    <scope>NUCLEOTIDE SEQUENCE [LARGE SCALE GENOMIC DNA]</scope>
    <source>
        <strain evidence="15">MX1 / ATCC 50154</strain>
    </source>
</reference>
<keyword evidence="8" id="KW-0833">Ubl conjugation pathway</keyword>
<evidence type="ECO:0000256" key="7">
    <source>
        <dbReference type="ARBA" id="ARBA00022771"/>
    </source>
</evidence>
<dbReference type="GO" id="GO:0061630">
    <property type="term" value="F:ubiquitin protein ligase activity"/>
    <property type="evidence" value="ECO:0007669"/>
    <property type="project" value="UniProtKB-EC"/>
</dbReference>
<dbReference type="InParanoid" id="A9USH6"/>
<dbReference type="GO" id="GO:0008270">
    <property type="term" value="F:zinc ion binding"/>
    <property type="evidence" value="ECO:0007669"/>
    <property type="project" value="UniProtKB-KW"/>
</dbReference>
<keyword evidence="7 12" id="KW-0863">Zinc-finger</keyword>
<evidence type="ECO:0000256" key="4">
    <source>
        <dbReference type="ARBA" id="ARBA00022679"/>
    </source>
</evidence>
<dbReference type="PANTHER" id="PTHR45977:SF4">
    <property type="entry name" value="RING-TYPE DOMAIN-CONTAINING PROTEIN"/>
    <property type="match status" value="1"/>
</dbReference>
<evidence type="ECO:0000256" key="12">
    <source>
        <dbReference type="PROSITE-ProRule" id="PRU00175"/>
    </source>
</evidence>
<evidence type="ECO:0000256" key="6">
    <source>
        <dbReference type="ARBA" id="ARBA00022723"/>
    </source>
</evidence>
<keyword evidence="10" id="KW-1133">Transmembrane helix</keyword>
<evidence type="ECO:0000313" key="15">
    <source>
        <dbReference type="Proteomes" id="UP000001357"/>
    </source>
</evidence>
<evidence type="ECO:0000313" key="14">
    <source>
        <dbReference type="EMBL" id="EDQ91783.1"/>
    </source>
</evidence>
<evidence type="ECO:0000256" key="5">
    <source>
        <dbReference type="ARBA" id="ARBA00022692"/>
    </source>
</evidence>
<dbReference type="EC" id="2.3.2.27" evidence="3"/>
<sequence length="172" mass="18678">MQSSEDEAFARALQAEEYERSCASTADAKLAEELQAQAYEEAGLSAASAVVSARPLSAVSADEKLAEALQAQEYEEAADIDRALEENNYEALLALDDDNVRIGIDDPDAVSFLTSKALEEECSICLDTMAGSTAVRLLLCHHGFHDECIREHFKTSQVCPVCMSDLRELAAK</sequence>
<keyword evidence="15" id="KW-1185">Reference proteome</keyword>
<dbReference type="InterPro" id="IPR001841">
    <property type="entry name" value="Znf_RING"/>
</dbReference>
<name>A9USH6_MONBE</name>
<organism evidence="14 15">
    <name type="scientific">Monosiga brevicollis</name>
    <name type="common">Choanoflagellate</name>
    <dbReference type="NCBI Taxonomy" id="81824"/>
    <lineage>
        <taxon>Eukaryota</taxon>
        <taxon>Choanoflagellata</taxon>
        <taxon>Craspedida</taxon>
        <taxon>Salpingoecidae</taxon>
        <taxon>Monosiga</taxon>
    </lineage>
</organism>
<evidence type="ECO:0000259" key="13">
    <source>
        <dbReference type="PROSITE" id="PS50089"/>
    </source>
</evidence>
<dbReference type="AlphaFoldDB" id="A9USH6"/>
<dbReference type="EMBL" id="CH991544">
    <property type="protein sequence ID" value="EDQ91783.1"/>
    <property type="molecule type" value="Genomic_DNA"/>
</dbReference>
<dbReference type="InterPro" id="IPR013083">
    <property type="entry name" value="Znf_RING/FYVE/PHD"/>
</dbReference>
<evidence type="ECO:0000256" key="2">
    <source>
        <dbReference type="ARBA" id="ARBA00004141"/>
    </source>
</evidence>
<dbReference type="CDD" id="cd23114">
    <property type="entry name" value="RING-H2_WAVH2"/>
    <property type="match status" value="1"/>
</dbReference>
<dbReference type="Gene3D" id="3.30.40.10">
    <property type="entry name" value="Zinc/RING finger domain, C3HC4 (zinc finger)"/>
    <property type="match status" value="1"/>
</dbReference>
<evidence type="ECO:0000256" key="1">
    <source>
        <dbReference type="ARBA" id="ARBA00000900"/>
    </source>
</evidence>
<keyword evidence="6" id="KW-0479">Metal-binding</keyword>
<comment type="catalytic activity">
    <reaction evidence="1">
        <text>S-ubiquitinyl-[E2 ubiquitin-conjugating enzyme]-L-cysteine + [acceptor protein]-L-lysine = [E2 ubiquitin-conjugating enzyme]-L-cysteine + N(6)-ubiquitinyl-[acceptor protein]-L-lysine.</text>
        <dbReference type="EC" id="2.3.2.27"/>
    </reaction>
</comment>
<protein>
    <recommendedName>
        <fullName evidence="3">RING-type E3 ubiquitin transferase</fullName>
        <ecNumber evidence="3">2.3.2.27</ecNumber>
    </recommendedName>
</protein>
<dbReference type="SMART" id="SM00184">
    <property type="entry name" value="RING"/>
    <property type="match status" value="1"/>
</dbReference>
<evidence type="ECO:0000256" key="9">
    <source>
        <dbReference type="ARBA" id="ARBA00022833"/>
    </source>
</evidence>
<evidence type="ECO:0000256" key="8">
    <source>
        <dbReference type="ARBA" id="ARBA00022786"/>
    </source>
</evidence>
<dbReference type="PANTHER" id="PTHR45977">
    <property type="entry name" value="TARGET OF ERK KINASE MPK-1"/>
    <property type="match status" value="1"/>
</dbReference>
<dbReference type="RefSeq" id="XP_001743069.1">
    <property type="nucleotide sequence ID" value="XM_001743017.1"/>
</dbReference>
<keyword evidence="11" id="KW-0472">Membrane</keyword>
<accession>A9USH6</accession>
<dbReference type="SUPFAM" id="SSF57850">
    <property type="entry name" value="RING/U-box"/>
    <property type="match status" value="1"/>
</dbReference>
<dbReference type="KEGG" id="mbr:MONBRDRAFT_22930"/>
<dbReference type="Proteomes" id="UP000001357">
    <property type="component" value="Unassembled WGS sequence"/>
</dbReference>
<dbReference type="GO" id="GO:0016020">
    <property type="term" value="C:membrane"/>
    <property type="evidence" value="ECO:0007669"/>
    <property type="project" value="UniProtKB-SubCell"/>
</dbReference>
<evidence type="ECO:0000256" key="3">
    <source>
        <dbReference type="ARBA" id="ARBA00012483"/>
    </source>
</evidence>
<proteinExistence type="predicted"/>
<keyword evidence="5" id="KW-0812">Transmembrane</keyword>
<dbReference type="PROSITE" id="PS50089">
    <property type="entry name" value="ZF_RING_2"/>
    <property type="match status" value="1"/>
</dbReference>
<evidence type="ECO:0000256" key="10">
    <source>
        <dbReference type="ARBA" id="ARBA00022989"/>
    </source>
</evidence>